<dbReference type="VEuPathDB" id="FungiDB:FGRAMPH1_01G08385"/>
<accession>A0A1C3YJR5</accession>
<name>A0A1C3YJR5_GIBZE</name>
<keyword evidence="4" id="KW-1185">Reference proteome</keyword>
<dbReference type="EMBL" id="HG970332">
    <property type="protein sequence ID" value="SCB64626.1"/>
    <property type="molecule type" value="Genomic_DNA"/>
</dbReference>
<dbReference type="InParanoid" id="A0A1C3YJR5"/>
<reference evidence="3 4" key="3">
    <citation type="journal article" date="2015" name="BMC Genomics">
        <title>The completed genome sequence of the pathogenic ascomycete fungus Fusarium graminearum.</title>
        <authorList>
            <person name="King R."/>
            <person name="Urban M."/>
            <person name="Hammond-Kosack M.C."/>
            <person name="Hassani-Pak K."/>
            <person name="Hammond-Kosack K.E."/>
        </authorList>
    </citation>
    <scope>NUCLEOTIDE SEQUENCE [LARGE SCALE GENOMIC DNA]</scope>
    <source>
        <strain evidence="4">ATCC MYA-4620 / CBS 123657 / FGSC 9075 / NRRL 31084 / PH-1</strain>
    </source>
</reference>
<proteinExistence type="predicted"/>
<organism evidence="3 4">
    <name type="scientific">Gibberella zeae (strain ATCC MYA-4620 / CBS 123657 / FGSC 9075 / NRRL 31084 / PH-1)</name>
    <name type="common">Wheat head blight fungus</name>
    <name type="synonym">Fusarium graminearum</name>
    <dbReference type="NCBI Taxonomy" id="229533"/>
    <lineage>
        <taxon>Eukaryota</taxon>
        <taxon>Fungi</taxon>
        <taxon>Dikarya</taxon>
        <taxon>Ascomycota</taxon>
        <taxon>Pezizomycotina</taxon>
        <taxon>Sordariomycetes</taxon>
        <taxon>Hypocreomycetidae</taxon>
        <taxon>Hypocreales</taxon>
        <taxon>Nectriaceae</taxon>
        <taxon>Fusarium</taxon>
    </lineage>
</organism>
<dbReference type="InterPro" id="IPR046624">
    <property type="entry name" value="CSS2_C"/>
</dbReference>
<dbReference type="eggNOG" id="ENOG502S9BU">
    <property type="taxonomic scope" value="Eukaryota"/>
</dbReference>
<keyword evidence="1" id="KW-0732">Signal</keyword>
<sequence>MKLRTGQLLTLTFLLHGTCSGFVMRDTEEVSIYYPDATFQYELEDFEVANGTDSSLQERTNVRICEYVSVQHLANCVTIVAGLQAIGIALGNAAKSLSNSNSCATVSGTAGNGKVKYRYYATGRHCDTTAEASTIAGAIEHHLKNVSGGKLCRTECLDLTHGGTWNGYLLVGPASKFESDMYCGPKLPFTSCDSGGKGDLH</sequence>
<dbReference type="AlphaFoldDB" id="A0A1C3YJR5"/>
<dbReference type="Pfam" id="PF20521">
    <property type="entry name" value="DUF6736"/>
    <property type="match status" value="1"/>
</dbReference>
<feature type="domain" description="Secreted protein CSS2 C-terminal" evidence="2">
    <location>
        <begin position="53"/>
        <end position="182"/>
    </location>
</feature>
<dbReference type="Proteomes" id="UP000070720">
    <property type="component" value="Chromosome 1"/>
</dbReference>
<reference evidence="4" key="1">
    <citation type="journal article" date="2007" name="Science">
        <title>The Fusarium graminearum genome reveals a link between localized polymorphism and pathogen specialization.</title>
        <authorList>
            <person name="Cuomo C.A."/>
            <person name="Gueldener U."/>
            <person name="Xu J.-R."/>
            <person name="Trail F."/>
            <person name="Turgeon B.G."/>
            <person name="Di Pietro A."/>
            <person name="Walton J.D."/>
            <person name="Ma L.-J."/>
            <person name="Baker S.E."/>
            <person name="Rep M."/>
            <person name="Adam G."/>
            <person name="Antoniw J."/>
            <person name="Baldwin T."/>
            <person name="Calvo S.E."/>
            <person name="Chang Y.-L."/>
            <person name="DeCaprio D."/>
            <person name="Gale L.R."/>
            <person name="Gnerre S."/>
            <person name="Goswami R.S."/>
            <person name="Hammond-Kosack K."/>
            <person name="Harris L.J."/>
            <person name="Hilburn K."/>
            <person name="Kennell J.C."/>
            <person name="Kroken S."/>
            <person name="Magnuson J.K."/>
            <person name="Mannhaupt G."/>
            <person name="Mauceli E.W."/>
            <person name="Mewes H.-W."/>
            <person name="Mitterbauer R."/>
            <person name="Muehlbauer G."/>
            <person name="Muensterkoetter M."/>
            <person name="Nelson D."/>
            <person name="O'Donnell K."/>
            <person name="Ouellet T."/>
            <person name="Qi W."/>
            <person name="Quesneville H."/>
            <person name="Roncero M.I.G."/>
            <person name="Seong K.-Y."/>
            <person name="Tetko I.V."/>
            <person name="Urban M."/>
            <person name="Waalwijk C."/>
            <person name="Ward T.J."/>
            <person name="Yao J."/>
            <person name="Birren B.W."/>
            <person name="Kistler H.C."/>
        </authorList>
    </citation>
    <scope>NUCLEOTIDE SEQUENCE [LARGE SCALE GENOMIC DNA]</scope>
    <source>
        <strain evidence="4">ATCC MYA-4620 / CBS 123657 / FGSC 9075 / NRRL 31084 / PH-1</strain>
    </source>
</reference>
<evidence type="ECO:0000259" key="2">
    <source>
        <dbReference type="Pfam" id="PF20521"/>
    </source>
</evidence>
<feature type="chain" id="PRO_5008687556" evidence="1">
    <location>
        <begin position="21"/>
        <end position="201"/>
    </location>
</feature>
<reference evidence="4" key="2">
    <citation type="journal article" date="2010" name="Nature">
        <title>Comparative genomics reveals mobile pathogenicity chromosomes in Fusarium.</title>
        <authorList>
            <person name="Ma L.J."/>
            <person name="van der Does H.C."/>
            <person name="Borkovich K.A."/>
            <person name="Coleman J.J."/>
            <person name="Daboussi M.J."/>
            <person name="Di Pietro A."/>
            <person name="Dufresne M."/>
            <person name="Freitag M."/>
            <person name="Grabherr M."/>
            <person name="Henrissat B."/>
            <person name="Houterman P.M."/>
            <person name="Kang S."/>
            <person name="Shim W.B."/>
            <person name="Woloshuk C."/>
            <person name="Xie X."/>
            <person name="Xu J.R."/>
            <person name="Antoniw J."/>
            <person name="Baker S.E."/>
            <person name="Bluhm B.H."/>
            <person name="Breakspear A."/>
            <person name="Brown D.W."/>
            <person name="Butchko R.A."/>
            <person name="Chapman S."/>
            <person name="Coulson R."/>
            <person name="Coutinho P.M."/>
            <person name="Danchin E.G."/>
            <person name="Diener A."/>
            <person name="Gale L.R."/>
            <person name="Gardiner D.M."/>
            <person name="Goff S."/>
            <person name="Hammond-Kosack K.E."/>
            <person name="Hilburn K."/>
            <person name="Hua-Van A."/>
            <person name="Jonkers W."/>
            <person name="Kazan K."/>
            <person name="Kodira C.D."/>
            <person name="Koehrsen M."/>
            <person name="Kumar L."/>
            <person name="Lee Y.H."/>
            <person name="Li L."/>
            <person name="Manners J.M."/>
            <person name="Miranda-Saavedra D."/>
            <person name="Mukherjee M."/>
            <person name="Park G."/>
            <person name="Park J."/>
            <person name="Park S.Y."/>
            <person name="Proctor R.H."/>
            <person name="Regev A."/>
            <person name="Ruiz-Roldan M.C."/>
            <person name="Sain D."/>
            <person name="Sakthikumar S."/>
            <person name="Sykes S."/>
            <person name="Schwartz D.C."/>
            <person name="Turgeon B.G."/>
            <person name="Wapinski I."/>
            <person name="Yoder O."/>
            <person name="Young S."/>
            <person name="Zeng Q."/>
            <person name="Zhou S."/>
            <person name="Galagan J."/>
            <person name="Cuomo C.A."/>
            <person name="Kistler H.C."/>
            <person name="Rep M."/>
        </authorList>
    </citation>
    <scope>GENOME REANNOTATION</scope>
    <source>
        <strain evidence="4">ATCC MYA-4620 / CBS 123657 / FGSC 9075 / NRRL 31084 / PH-1</strain>
    </source>
</reference>
<protein>
    <submittedName>
        <fullName evidence="3">Chromosome 1, complete genome</fullName>
    </submittedName>
</protein>
<evidence type="ECO:0000256" key="1">
    <source>
        <dbReference type="SAM" id="SignalP"/>
    </source>
</evidence>
<evidence type="ECO:0000313" key="4">
    <source>
        <dbReference type="Proteomes" id="UP000070720"/>
    </source>
</evidence>
<feature type="signal peptide" evidence="1">
    <location>
        <begin position="1"/>
        <end position="20"/>
    </location>
</feature>
<evidence type="ECO:0000313" key="3">
    <source>
        <dbReference type="EMBL" id="SCB64626.1"/>
    </source>
</evidence>
<gene>
    <name evidence="3" type="ORF">FGRAMPH1_01T08385</name>
</gene>